<evidence type="ECO:0000313" key="2">
    <source>
        <dbReference type="Proteomes" id="UP000228380"/>
    </source>
</evidence>
<accession>A0A8B7D518</accession>
<name>A0A8B7D518_PHODC</name>
<reference evidence="2" key="1">
    <citation type="journal article" date="2019" name="Nat. Commun.">
        <title>Genome-wide association mapping of date palm fruit traits.</title>
        <authorList>
            <person name="Hazzouri K.M."/>
            <person name="Gros-Balthazard M."/>
            <person name="Flowers J.M."/>
            <person name="Copetti D."/>
            <person name="Lemansour A."/>
            <person name="Lebrun M."/>
            <person name="Masmoudi K."/>
            <person name="Ferrand S."/>
            <person name="Dhar M.I."/>
            <person name="Fresquez Z.A."/>
            <person name="Rosas U."/>
            <person name="Zhang J."/>
            <person name="Talag J."/>
            <person name="Lee S."/>
            <person name="Kudrna D."/>
            <person name="Powell R.F."/>
            <person name="Leitch I.J."/>
            <person name="Krueger R.R."/>
            <person name="Wing R.A."/>
            <person name="Amiri K.M.A."/>
            <person name="Purugganan M.D."/>
        </authorList>
    </citation>
    <scope>NUCLEOTIDE SEQUENCE [LARGE SCALE GENOMIC DNA]</scope>
    <source>
        <strain evidence="2">cv. Khalas</strain>
    </source>
</reference>
<sequence>MDWSTMIPDLSKRISDKLPHCFDYFNFRLVCAHWRSAARPKKFPTMLVLPSDSDSAELPFFDPSDGGVHFHPLPVSARNKMIRGASRGWLALMDVPTKSVSLVNPFTGGEFPLPPTPNQLFLDFHGCDDSDLDSSLCGDVDGDGTCGHRCTEHYYIGVVVMSSAPNSGTECMVVAQEITRDQLCFCRPGDPKWTPIFPSSEINLSCEIRRRVLRRQILCRGSPWKNLGPGVWPS</sequence>
<evidence type="ECO:0000259" key="1">
    <source>
        <dbReference type="Pfam" id="PF03478"/>
    </source>
</evidence>
<dbReference type="RefSeq" id="XP_008813339.2">
    <property type="nucleotide sequence ID" value="XM_008815117.2"/>
</dbReference>
<dbReference type="InterPro" id="IPR005174">
    <property type="entry name" value="KIB1-4_b-propeller"/>
</dbReference>
<dbReference type="KEGG" id="pda:103723999"/>
<organism evidence="2 3">
    <name type="scientific">Phoenix dactylifera</name>
    <name type="common">Date palm</name>
    <dbReference type="NCBI Taxonomy" id="42345"/>
    <lineage>
        <taxon>Eukaryota</taxon>
        <taxon>Viridiplantae</taxon>
        <taxon>Streptophyta</taxon>
        <taxon>Embryophyta</taxon>
        <taxon>Tracheophyta</taxon>
        <taxon>Spermatophyta</taxon>
        <taxon>Magnoliopsida</taxon>
        <taxon>Liliopsida</taxon>
        <taxon>Arecaceae</taxon>
        <taxon>Coryphoideae</taxon>
        <taxon>Phoeniceae</taxon>
        <taxon>Phoenix</taxon>
    </lineage>
</organism>
<gene>
    <name evidence="3" type="primary">LOC103723999</name>
</gene>
<dbReference type="GeneID" id="103723999"/>
<protein>
    <submittedName>
        <fullName evidence="3">Uncharacterized protein LOC103723999</fullName>
    </submittedName>
</protein>
<dbReference type="AlphaFoldDB" id="A0A8B7D518"/>
<dbReference type="Proteomes" id="UP000228380">
    <property type="component" value="Chromosome 17"/>
</dbReference>
<proteinExistence type="predicted"/>
<dbReference type="Pfam" id="PF03478">
    <property type="entry name" value="Beta-prop_KIB1-4"/>
    <property type="match status" value="1"/>
</dbReference>
<reference evidence="3" key="2">
    <citation type="submission" date="2025-08" db="UniProtKB">
        <authorList>
            <consortium name="RefSeq"/>
        </authorList>
    </citation>
    <scope>IDENTIFICATION</scope>
    <source>
        <tissue evidence="3">Young leaves</tissue>
    </source>
</reference>
<feature type="domain" description="KIB1-4 beta-propeller" evidence="1">
    <location>
        <begin position="60"/>
        <end position="199"/>
    </location>
</feature>
<dbReference type="InterPro" id="IPR050942">
    <property type="entry name" value="F-box_BR-signaling"/>
</dbReference>
<evidence type="ECO:0000313" key="3">
    <source>
        <dbReference type="RefSeq" id="XP_008813339.2"/>
    </source>
</evidence>
<dbReference type="OrthoDB" id="585457at2759"/>
<keyword evidence="2" id="KW-1185">Reference proteome</keyword>
<dbReference type="PANTHER" id="PTHR44259">
    <property type="entry name" value="OS07G0183000 PROTEIN-RELATED"/>
    <property type="match status" value="1"/>
</dbReference>
<dbReference type="PANTHER" id="PTHR44259:SF111">
    <property type="entry name" value="OS04G0167600 PROTEIN"/>
    <property type="match status" value="1"/>
</dbReference>